<dbReference type="InterPro" id="IPR050913">
    <property type="entry name" value="AP2/ERF_ERF"/>
</dbReference>
<dbReference type="Proteomes" id="UP000436088">
    <property type="component" value="Unassembled WGS sequence"/>
</dbReference>
<evidence type="ECO:0000256" key="1">
    <source>
        <dbReference type="ARBA" id="ARBA00023159"/>
    </source>
</evidence>
<protein>
    <recommendedName>
        <fullName evidence="5">AP2/ERF domain-containing protein</fullName>
    </recommendedName>
</protein>
<reference evidence="3" key="1">
    <citation type="submission" date="2019-09" db="EMBL/GenBank/DDBJ databases">
        <title>Draft genome information of white flower Hibiscus syriacus.</title>
        <authorList>
            <person name="Kim Y.-M."/>
        </authorList>
    </citation>
    <scope>NUCLEOTIDE SEQUENCE [LARGE SCALE GENOMIC DNA]</scope>
    <source>
        <strain evidence="3">YM2019G1</strain>
    </source>
</reference>
<sequence length="158" mass="16998">MNEDEGNDRAARAYDQAAILINGQNAKTNFPKAHTYACDGESPLPPKALSELLNAKLKKCCKDQSPSTCLRLDTDNAPIGVWQKHAGTRSSSNWVMKVAFGNNSNEVNTIALEDGSSGSSSSTTVDEIEGGSLTGEEDRIALQMMEESTGILVLKFKM</sequence>
<dbReference type="AlphaFoldDB" id="A0A6A2ZBQ8"/>
<accession>A0A6A2ZBQ8</accession>
<dbReference type="InterPro" id="IPR036955">
    <property type="entry name" value="AP2/ERF_dom_sf"/>
</dbReference>
<evidence type="ECO:0000313" key="3">
    <source>
        <dbReference type="EMBL" id="KAE8689023.1"/>
    </source>
</evidence>
<comment type="similarity">
    <text evidence="2">Belongs to the AP2/ERF transcription factor family. ERF subfamily.</text>
</comment>
<dbReference type="Gene3D" id="3.30.730.10">
    <property type="entry name" value="AP2/ERF domain"/>
    <property type="match status" value="1"/>
</dbReference>
<dbReference type="EMBL" id="VEPZ02001175">
    <property type="protein sequence ID" value="KAE8689023.1"/>
    <property type="molecule type" value="Genomic_DNA"/>
</dbReference>
<evidence type="ECO:0008006" key="5">
    <source>
        <dbReference type="Google" id="ProtNLM"/>
    </source>
</evidence>
<gene>
    <name evidence="3" type="ORF">F3Y22_tig00110945pilonHSYRG00256</name>
</gene>
<proteinExistence type="inferred from homology"/>
<evidence type="ECO:0000256" key="2">
    <source>
        <dbReference type="ARBA" id="ARBA00024343"/>
    </source>
</evidence>
<name>A0A6A2ZBQ8_HIBSY</name>
<keyword evidence="4" id="KW-1185">Reference proteome</keyword>
<keyword evidence="1" id="KW-0010">Activator</keyword>
<organism evidence="3 4">
    <name type="scientific">Hibiscus syriacus</name>
    <name type="common">Rose of Sharon</name>
    <dbReference type="NCBI Taxonomy" id="106335"/>
    <lineage>
        <taxon>Eukaryota</taxon>
        <taxon>Viridiplantae</taxon>
        <taxon>Streptophyta</taxon>
        <taxon>Embryophyta</taxon>
        <taxon>Tracheophyta</taxon>
        <taxon>Spermatophyta</taxon>
        <taxon>Magnoliopsida</taxon>
        <taxon>eudicotyledons</taxon>
        <taxon>Gunneridae</taxon>
        <taxon>Pentapetalae</taxon>
        <taxon>rosids</taxon>
        <taxon>malvids</taxon>
        <taxon>Malvales</taxon>
        <taxon>Malvaceae</taxon>
        <taxon>Malvoideae</taxon>
        <taxon>Hibiscus</taxon>
    </lineage>
</organism>
<dbReference type="PANTHER" id="PTHR31194:SF12">
    <property type="entry name" value="ETHYLENE-RESPONSIVE TRANSCRIPTION FACTOR SHINE 2"/>
    <property type="match status" value="1"/>
</dbReference>
<comment type="caution">
    <text evidence="3">The sequence shown here is derived from an EMBL/GenBank/DDBJ whole genome shotgun (WGS) entry which is preliminary data.</text>
</comment>
<dbReference type="PANTHER" id="PTHR31194">
    <property type="entry name" value="SHN SHINE , DNA BINDING / TRANSCRIPTION FACTOR"/>
    <property type="match status" value="1"/>
</dbReference>
<evidence type="ECO:0000313" key="4">
    <source>
        <dbReference type="Proteomes" id="UP000436088"/>
    </source>
</evidence>
<dbReference type="GO" id="GO:0003700">
    <property type="term" value="F:DNA-binding transcription factor activity"/>
    <property type="evidence" value="ECO:0007669"/>
    <property type="project" value="InterPro"/>
</dbReference>